<dbReference type="PANTHER" id="PTHR21661">
    <property type="entry name" value="EPOXIDE HYDROLASE 1-RELATED"/>
    <property type="match status" value="1"/>
</dbReference>
<dbReference type="InterPro" id="IPR029058">
    <property type="entry name" value="AB_hydrolase_fold"/>
</dbReference>
<dbReference type="InterPro" id="IPR010497">
    <property type="entry name" value="Epoxide_hydro_N"/>
</dbReference>
<dbReference type="InterPro" id="IPR000639">
    <property type="entry name" value="Epox_hydrolase-like"/>
</dbReference>
<keyword evidence="3 6" id="KW-0378">Hydrolase</keyword>
<evidence type="ECO:0000313" key="6">
    <source>
        <dbReference type="EMBL" id="RVT98485.1"/>
    </source>
</evidence>
<dbReference type="RefSeq" id="WP_127707126.1">
    <property type="nucleotide sequence ID" value="NZ_SACK01000008.1"/>
</dbReference>
<evidence type="ECO:0000256" key="1">
    <source>
        <dbReference type="ARBA" id="ARBA00010088"/>
    </source>
</evidence>
<sequence>MKTLEQYQFKIKIPEDDLDDLKHRLQHTKWPADPDNDDWSYGVPAGYLKDLMKYWLNEYDWRRVERSINAYKHYRIHMEGFPVHFIYQKGIGNNTIPLILTHGWPWSFWDMQKLIGPLTDPSSYGGNANDAFDVVIPSVPGYGFSTPAPSGINFWKTADVWHTLMTDILGYSKFAASGGDWGALITTQLGHKYADDLHGIHLMHTMELDQFNKERPWDVFAGHQTAERTPEEIRQQSLERMKRFVSHYAVHVLDPQTLAYGLQDSPVGLLAWLLERWRSWAQTKGGDVESVFSKEHMITTAMLYWLTGTVGSSMRFYADSAKFPWERSHDKTPLIQAPTGITFLGGENPVGVTTEQRIKAFRTGPKASLYNLHYLNAHEKGGHFGYYENPEAVLFDIRSLFRHMR</sequence>
<comment type="caution">
    <text evidence="6">The sequence shown here is derived from an EMBL/GenBank/DDBJ whole genome shotgun (WGS) entry which is preliminary data.</text>
</comment>
<feature type="domain" description="Epoxide hydrolase N-terminal" evidence="5">
    <location>
        <begin position="8"/>
        <end position="110"/>
    </location>
</feature>
<accession>A0A3S2UJM5</accession>
<dbReference type="Gene3D" id="3.40.50.1820">
    <property type="entry name" value="alpha/beta hydrolase"/>
    <property type="match status" value="1"/>
</dbReference>
<gene>
    <name evidence="6" type="ORF">EOD41_16995</name>
</gene>
<reference evidence="6 7" key="1">
    <citation type="submission" date="2019-01" db="EMBL/GenBank/DDBJ databases">
        <authorList>
            <person name="Chen W.-M."/>
        </authorList>
    </citation>
    <scope>NUCLEOTIDE SEQUENCE [LARGE SCALE GENOMIC DNA]</scope>
    <source>
        <strain evidence="6 7">YBJ-36</strain>
    </source>
</reference>
<evidence type="ECO:0000259" key="5">
    <source>
        <dbReference type="Pfam" id="PF06441"/>
    </source>
</evidence>
<proteinExistence type="inferred from homology"/>
<keyword evidence="7" id="KW-1185">Reference proteome</keyword>
<dbReference type="PIRSF" id="PIRSF001112">
    <property type="entry name" value="Epoxide_hydrolase"/>
    <property type="match status" value="1"/>
</dbReference>
<dbReference type="InterPro" id="IPR016292">
    <property type="entry name" value="Epoxide_hydrolase"/>
</dbReference>
<dbReference type="Proteomes" id="UP000282759">
    <property type="component" value="Unassembled WGS sequence"/>
</dbReference>
<feature type="active site" description="Nucleophile" evidence="4">
    <location>
        <position position="180"/>
    </location>
</feature>
<name>A0A3S2UJM5_9SPHI</name>
<evidence type="ECO:0000256" key="2">
    <source>
        <dbReference type="ARBA" id="ARBA00022797"/>
    </source>
</evidence>
<organism evidence="6 7">
    <name type="scientific">Mucilaginibacter limnophilus</name>
    <dbReference type="NCBI Taxonomy" id="1932778"/>
    <lineage>
        <taxon>Bacteria</taxon>
        <taxon>Pseudomonadati</taxon>
        <taxon>Bacteroidota</taxon>
        <taxon>Sphingobacteriia</taxon>
        <taxon>Sphingobacteriales</taxon>
        <taxon>Sphingobacteriaceae</taxon>
        <taxon>Mucilaginibacter</taxon>
    </lineage>
</organism>
<dbReference type="AlphaFoldDB" id="A0A3S2UJM5"/>
<evidence type="ECO:0000313" key="7">
    <source>
        <dbReference type="Proteomes" id="UP000282759"/>
    </source>
</evidence>
<dbReference type="Pfam" id="PF06441">
    <property type="entry name" value="EHN"/>
    <property type="match status" value="1"/>
</dbReference>
<dbReference type="EMBL" id="SACK01000008">
    <property type="protein sequence ID" value="RVT98485.1"/>
    <property type="molecule type" value="Genomic_DNA"/>
</dbReference>
<dbReference type="SUPFAM" id="SSF53474">
    <property type="entry name" value="alpha/beta-Hydrolases"/>
    <property type="match status" value="1"/>
</dbReference>
<dbReference type="GO" id="GO:0097176">
    <property type="term" value="P:epoxide metabolic process"/>
    <property type="evidence" value="ECO:0007669"/>
    <property type="project" value="TreeGrafter"/>
</dbReference>
<evidence type="ECO:0000256" key="4">
    <source>
        <dbReference type="PIRSR" id="PIRSR001112-1"/>
    </source>
</evidence>
<dbReference type="PANTHER" id="PTHR21661:SF35">
    <property type="entry name" value="EPOXIDE HYDROLASE"/>
    <property type="match status" value="1"/>
</dbReference>
<protein>
    <submittedName>
        <fullName evidence="6">Epoxide hydrolase</fullName>
    </submittedName>
</protein>
<feature type="active site" description="Proton acceptor" evidence="4">
    <location>
        <position position="383"/>
    </location>
</feature>
<feature type="active site" description="Proton donor" evidence="4">
    <location>
        <position position="317"/>
    </location>
</feature>
<dbReference type="OrthoDB" id="9780765at2"/>
<keyword evidence="2" id="KW-0058">Aromatic hydrocarbons catabolism</keyword>
<dbReference type="PRINTS" id="PR00412">
    <property type="entry name" value="EPOXHYDRLASE"/>
</dbReference>
<dbReference type="GO" id="GO:0004301">
    <property type="term" value="F:epoxide hydrolase activity"/>
    <property type="evidence" value="ECO:0007669"/>
    <property type="project" value="TreeGrafter"/>
</dbReference>
<comment type="similarity">
    <text evidence="1">Belongs to the peptidase S33 family.</text>
</comment>
<evidence type="ECO:0000256" key="3">
    <source>
        <dbReference type="ARBA" id="ARBA00022801"/>
    </source>
</evidence>